<dbReference type="PANTHER" id="PTHR24033:SF224">
    <property type="entry name" value="C-TYPE LECTIN"/>
    <property type="match status" value="1"/>
</dbReference>
<dbReference type="PROSITE" id="PS01186">
    <property type="entry name" value="EGF_2"/>
    <property type="match status" value="7"/>
</dbReference>
<feature type="disulfide bond" evidence="6">
    <location>
        <begin position="610"/>
        <end position="619"/>
    </location>
</feature>
<keyword evidence="3" id="KW-0677">Repeat</keyword>
<dbReference type="SUPFAM" id="SSF49899">
    <property type="entry name" value="Concanavalin A-like lectins/glucanases"/>
    <property type="match status" value="2"/>
</dbReference>
<keyword evidence="12" id="KW-1185">Reference proteome</keyword>
<feature type="domain" description="Laminin G" evidence="8">
    <location>
        <begin position="672"/>
        <end position="867"/>
    </location>
</feature>
<dbReference type="PROSITE" id="PS50025">
    <property type="entry name" value="LAM_G_DOMAIN"/>
    <property type="match status" value="1"/>
</dbReference>
<dbReference type="EMBL" id="SDOV01000004">
    <property type="protein sequence ID" value="KAH7642766.1"/>
    <property type="molecule type" value="Genomic_DNA"/>
</dbReference>
<feature type="disulfide bond" evidence="6">
    <location>
        <begin position="175"/>
        <end position="184"/>
    </location>
</feature>
<dbReference type="CDD" id="cd00054">
    <property type="entry name" value="EGF_CA"/>
    <property type="match status" value="6"/>
</dbReference>
<dbReference type="PROSITE" id="PS00022">
    <property type="entry name" value="EGF_1"/>
    <property type="match status" value="9"/>
</dbReference>
<dbReference type="Gene3D" id="2.10.25.10">
    <property type="entry name" value="Laminin"/>
    <property type="match status" value="8"/>
</dbReference>
<dbReference type="Proteomes" id="UP000790347">
    <property type="component" value="Unassembled WGS sequence"/>
</dbReference>
<feature type="signal peptide" evidence="7">
    <location>
        <begin position="1"/>
        <end position="22"/>
    </location>
</feature>
<reference evidence="11" key="4">
    <citation type="journal article" date="2022" name="Res Sq">
        <title>Comparative Genomics Reveals Insights into the Divergent Evolution of Astigmatic Mites and Household Pest Adaptations.</title>
        <authorList>
            <person name="Xiong Q."/>
            <person name="Wan A.T.-Y."/>
            <person name="Liu X.-Y."/>
            <person name="Fung C.S.-H."/>
            <person name="Xiao X."/>
            <person name="Malainual N."/>
            <person name="Hou J."/>
            <person name="Wang L."/>
            <person name="Wang M."/>
            <person name="Yang K."/>
            <person name="Cui Y."/>
            <person name="Leung E."/>
            <person name="Nong W."/>
            <person name="Shin S.-K."/>
            <person name="Au S."/>
            <person name="Jeong K.Y."/>
            <person name="Chew F.T."/>
            <person name="Hui J."/>
            <person name="Leung T.F."/>
            <person name="Tungtrongchitr A."/>
            <person name="Zhong N."/>
            <person name="Liu Z."/>
            <person name="Tsui S."/>
        </authorList>
    </citation>
    <scope>NUCLEOTIDE SEQUENCE</scope>
    <source>
        <strain evidence="11">Derf</strain>
        <tissue evidence="11">Whole organism</tissue>
    </source>
</reference>
<feature type="disulfide bond" evidence="6">
    <location>
        <begin position="214"/>
        <end position="223"/>
    </location>
</feature>
<protein>
    <submittedName>
        <fullName evidence="11">Uncharacterized protein</fullName>
    </submittedName>
</protein>
<keyword evidence="4 6" id="KW-1015">Disulfide bond</keyword>
<feature type="disulfide bond" evidence="6">
    <location>
        <begin position="293"/>
        <end position="302"/>
    </location>
</feature>
<dbReference type="GO" id="GO:0050769">
    <property type="term" value="P:positive regulation of neurogenesis"/>
    <property type="evidence" value="ECO:0007669"/>
    <property type="project" value="UniProtKB-ARBA"/>
</dbReference>
<feature type="domain" description="EGF-like" evidence="9">
    <location>
        <begin position="59"/>
        <end position="97"/>
    </location>
</feature>
<feature type="disulfide bond" evidence="6">
    <location>
        <begin position="87"/>
        <end position="96"/>
    </location>
</feature>
<dbReference type="InterPro" id="IPR000742">
    <property type="entry name" value="EGF"/>
</dbReference>
<reference evidence="11" key="1">
    <citation type="submission" date="2013-05" db="EMBL/GenBank/DDBJ databases">
        <authorList>
            <person name="Yim A.K.Y."/>
            <person name="Chan T.F."/>
            <person name="Ji K.M."/>
            <person name="Liu X.Y."/>
            <person name="Zhou J.W."/>
            <person name="Li R.Q."/>
            <person name="Yang K.Y."/>
            <person name="Li J."/>
            <person name="Li M."/>
            <person name="Law P.T.W."/>
            <person name="Wu Y.L."/>
            <person name="Cai Z.L."/>
            <person name="Qin H."/>
            <person name="Bao Y."/>
            <person name="Leung R.K.K."/>
            <person name="Ng P.K.S."/>
            <person name="Zou J."/>
            <person name="Zhong X.J."/>
            <person name="Ran P.X."/>
            <person name="Zhong N.S."/>
            <person name="Liu Z.G."/>
            <person name="Tsui S.K.W."/>
        </authorList>
    </citation>
    <scope>NUCLEOTIDE SEQUENCE</scope>
    <source>
        <strain evidence="11">Derf</strain>
        <tissue evidence="11">Whole organism</tissue>
    </source>
</reference>
<sequence length="872" mass="98075">MSIESFYPFLIILIWLIVAIHTNNCPCINGICSSDQDDNPESIKCFCHDGFTGHDCSINFDECLPGRNPCQNDAICVNDVPEVRCICAAGMCGKYCEMEIDECHSNPCRNGATCIDKINGFECKCLKGYDGLQCEIDIDACHVDIIDDNKQTSNVRCHNGGTCKDGPGADYYCVCRSGFTGPNCETEINACDSSPCLNRGQCENYGQFNFKCNCPYGWSGKTCQQPLYKCNDSDKCQNNGLCMSNGQHGHFKCFCPPDFHGNQCQFKYDECQPNDCQNGATCLDQINGYSCHCPVGFSGELCSIINHNDINNNTAFIEPSISIVSTNTNIVPTIPVSVRSSSISVSIPSSSSSSSIVPNETSTIIIARPTAAIQIPLLLIPDEINVKDVNQIYAPSFDGSDSEIVFKMRRIKRSTSSVTMTIVSQNDEGTILHAYTNKYNLLVHVENNQIIVELNDENQNNLLQLESGSLIERLKPYRVKVDIISQPNRSVNVALELLQANNNNNNDDDNQLISSVSLQKQNLTVPCFEWFRLGRPPSNFDIDSFLKPFHGCIFNLKLNNEEMFVKDSFRATNITECLSNVCQQNPCRNNGVCRTLSSTSLDDRLWNCSCPKGFRGWLCQEIYCHSDYCFNGGLCLLGDLLDDSSNSNKHLCICPKGFLGSRCEFRMNLTFAAFNIGTNKSFVRYRLAYNIEEFFEIRFRFIAHPIEQRNGLLMFLSHISNPKNDNSTFIQDFVSLVYLDKILHLKLNMGQGERTLKTTTESNMTEQMVLFGRYRQLFWLLVIPSGMDSKLRPQVGQTFTVLHEKHSNIDPYLYVGGHDDWKTHPALYNLTGFKGCIYDIEIRISRQSDFIRIDENLIDNLANIDQCDLECT</sequence>
<comment type="caution">
    <text evidence="11">The sequence shown here is derived from an EMBL/GenBank/DDBJ whole genome shotgun (WGS) entry which is preliminary data.</text>
</comment>
<evidence type="ECO:0000313" key="10">
    <source>
        <dbReference type="EMBL" id="KAH7642766.1"/>
    </source>
</evidence>
<evidence type="ECO:0000256" key="7">
    <source>
        <dbReference type="SAM" id="SignalP"/>
    </source>
</evidence>
<feature type="domain" description="EGF-like" evidence="9">
    <location>
        <begin position="99"/>
        <end position="135"/>
    </location>
</feature>
<dbReference type="Pfam" id="PF02210">
    <property type="entry name" value="Laminin_G_2"/>
    <property type="match status" value="1"/>
</dbReference>
<dbReference type="CDD" id="cd00110">
    <property type="entry name" value="LamG"/>
    <property type="match status" value="1"/>
</dbReference>
<feature type="domain" description="EGF-like" evidence="9">
    <location>
        <begin position="267"/>
        <end position="303"/>
    </location>
</feature>
<feature type="disulfide bond" evidence="6">
    <location>
        <begin position="125"/>
        <end position="134"/>
    </location>
</feature>
<dbReference type="PROSITE" id="PS50026">
    <property type="entry name" value="EGF_3"/>
    <property type="match status" value="8"/>
</dbReference>
<feature type="domain" description="EGF-like" evidence="9">
    <location>
        <begin position="226"/>
        <end position="265"/>
    </location>
</feature>
<name>A0A922IF72_DERFA</name>
<gene>
    <name evidence="11" type="ORF">DERF_003974</name>
    <name evidence="10" type="ORF">HUG17_5813</name>
</gene>
<dbReference type="PRINTS" id="PR01983">
    <property type="entry name" value="NOTCH"/>
</dbReference>
<evidence type="ECO:0000313" key="12">
    <source>
        <dbReference type="Proteomes" id="UP000790347"/>
    </source>
</evidence>
<evidence type="ECO:0000259" key="9">
    <source>
        <dbReference type="PROSITE" id="PS50026"/>
    </source>
</evidence>
<dbReference type="SUPFAM" id="SSF57196">
    <property type="entry name" value="EGF/Laminin"/>
    <property type="match status" value="7"/>
</dbReference>
<dbReference type="Proteomes" id="UP000828236">
    <property type="component" value="Unassembled WGS sequence"/>
</dbReference>
<organism evidence="11 12">
    <name type="scientific">Dermatophagoides farinae</name>
    <name type="common">American house dust mite</name>
    <dbReference type="NCBI Taxonomy" id="6954"/>
    <lineage>
        <taxon>Eukaryota</taxon>
        <taxon>Metazoa</taxon>
        <taxon>Ecdysozoa</taxon>
        <taxon>Arthropoda</taxon>
        <taxon>Chelicerata</taxon>
        <taxon>Arachnida</taxon>
        <taxon>Acari</taxon>
        <taxon>Acariformes</taxon>
        <taxon>Sarcoptiformes</taxon>
        <taxon>Astigmata</taxon>
        <taxon>Psoroptidia</taxon>
        <taxon>Analgoidea</taxon>
        <taxon>Pyroglyphidae</taxon>
        <taxon>Dermatophagoidinae</taxon>
        <taxon>Dermatophagoides</taxon>
    </lineage>
</organism>
<comment type="caution">
    <text evidence="6">Lacks conserved residue(s) required for the propagation of feature annotation.</text>
</comment>
<feature type="disulfide bond" evidence="6">
    <location>
        <begin position="635"/>
        <end position="652"/>
    </location>
</feature>
<feature type="disulfide bond" evidence="6">
    <location>
        <begin position="255"/>
        <end position="264"/>
    </location>
</feature>
<dbReference type="Gene3D" id="2.60.120.200">
    <property type="match status" value="2"/>
</dbReference>
<dbReference type="AlphaFoldDB" id="A0A922IF72"/>
<keyword evidence="1 6" id="KW-0245">EGF-like domain</keyword>
<feature type="chain" id="PRO_5038324721" evidence="7">
    <location>
        <begin position="23"/>
        <end position="872"/>
    </location>
</feature>
<dbReference type="InterPro" id="IPR013320">
    <property type="entry name" value="ConA-like_dom_sf"/>
</dbReference>
<dbReference type="Pfam" id="PF00008">
    <property type="entry name" value="EGF"/>
    <property type="match status" value="4"/>
</dbReference>
<dbReference type="GO" id="GO:0005509">
    <property type="term" value="F:calcium ion binding"/>
    <property type="evidence" value="ECO:0007669"/>
    <property type="project" value="InterPro"/>
</dbReference>
<feature type="disulfide bond" evidence="6">
    <location>
        <begin position="654"/>
        <end position="663"/>
    </location>
</feature>
<evidence type="ECO:0000256" key="5">
    <source>
        <dbReference type="ARBA" id="ARBA00023180"/>
    </source>
</evidence>
<dbReference type="PROSITE" id="PS00010">
    <property type="entry name" value="ASX_HYDROXYL"/>
    <property type="match status" value="2"/>
</dbReference>
<dbReference type="InterPro" id="IPR001881">
    <property type="entry name" value="EGF-like_Ca-bd_dom"/>
</dbReference>
<feature type="domain" description="EGF-like" evidence="9">
    <location>
        <begin position="625"/>
        <end position="664"/>
    </location>
</feature>
<dbReference type="InterPro" id="IPR051830">
    <property type="entry name" value="NOTCH_homolog"/>
</dbReference>
<evidence type="ECO:0000313" key="11">
    <source>
        <dbReference type="EMBL" id="KAH9530150.1"/>
    </source>
</evidence>
<accession>A0A922IF72</accession>
<dbReference type="PANTHER" id="PTHR24033">
    <property type="entry name" value="EGF-LIKE DOMAIN-CONTAINING PROTEIN"/>
    <property type="match status" value="1"/>
</dbReference>
<dbReference type="InterPro" id="IPR018097">
    <property type="entry name" value="EGF_Ca-bd_CS"/>
</dbReference>
<evidence type="ECO:0000259" key="8">
    <source>
        <dbReference type="PROSITE" id="PS50025"/>
    </source>
</evidence>
<reference evidence="10" key="3">
    <citation type="journal article" date="2021" name="World Allergy Organ. J.">
        <title>Chromosome-level assembly of Dermatophagoides farinae genome and transcriptome reveals two novel allergens Der f 37 and Der f 39.</title>
        <authorList>
            <person name="Chen J."/>
            <person name="Cai Z."/>
            <person name="Fan D."/>
            <person name="Hu J."/>
            <person name="Hou Y."/>
            <person name="He Y."/>
            <person name="Zhang Z."/>
            <person name="Zhao Z."/>
            <person name="Gao P."/>
            <person name="Hu W."/>
            <person name="Sun J."/>
            <person name="Li J."/>
            <person name="Ji K."/>
        </authorList>
    </citation>
    <scope>NUCLEOTIDE SEQUENCE</scope>
    <source>
        <strain evidence="10">JKM2019</strain>
    </source>
</reference>
<reference evidence="10" key="2">
    <citation type="submission" date="2020-06" db="EMBL/GenBank/DDBJ databases">
        <authorList>
            <person name="Ji K."/>
            <person name="Li J."/>
        </authorList>
    </citation>
    <scope>NUCLEOTIDE SEQUENCE</scope>
    <source>
        <strain evidence="10">JKM2019</strain>
        <tissue evidence="10">Whole body</tissue>
    </source>
</reference>
<dbReference type="PRINTS" id="PR00010">
    <property type="entry name" value="EGFBLOOD"/>
</dbReference>
<dbReference type="FunFam" id="2.10.25.10:FF:000012">
    <property type="entry name" value="Delta-like protein"/>
    <property type="match status" value="1"/>
</dbReference>
<dbReference type="PROSITE" id="PS01187">
    <property type="entry name" value="EGF_CA"/>
    <property type="match status" value="1"/>
</dbReference>
<proteinExistence type="predicted"/>
<evidence type="ECO:0000256" key="2">
    <source>
        <dbReference type="ARBA" id="ARBA00022729"/>
    </source>
</evidence>
<dbReference type="InterPro" id="IPR000152">
    <property type="entry name" value="EGF-type_Asp/Asn_hydroxyl_site"/>
</dbReference>
<dbReference type="GO" id="GO:0016318">
    <property type="term" value="P:ommatidial rotation"/>
    <property type="evidence" value="ECO:0007669"/>
    <property type="project" value="UniProtKB-ARBA"/>
</dbReference>
<feature type="domain" description="EGF-like" evidence="9">
    <location>
        <begin position="148"/>
        <end position="185"/>
    </location>
</feature>
<dbReference type="InterPro" id="IPR001791">
    <property type="entry name" value="Laminin_G"/>
</dbReference>
<evidence type="ECO:0000256" key="4">
    <source>
        <dbReference type="ARBA" id="ARBA00023157"/>
    </source>
</evidence>
<dbReference type="Pfam" id="PF12661">
    <property type="entry name" value="hEGF"/>
    <property type="match status" value="1"/>
</dbReference>
<evidence type="ECO:0000256" key="3">
    <source>
        <dbReference type="ARBA" id="ARBA00022737"/>
    </source>
</evidence>
<feature type="domain" description="EGF-like" evidence="9">
    <location>
        <begin position="187"/>
        <end position="224"/>
    </location>
</feature>
<keyword evidence="5" id="KW-0325">Glycoprotein</keyword>
<dbReference type="FunFam" id="2.10.25.10:FF:000472">
    <property type="entry name" value="Uncharacterized protein, isoform A"/>
    <property type="match status" value="2"/>
</dbReference>
<dbReference type="EMBL" id="ASGP02000001">
    <property type="protein sequence ID" value="KAH9530150.1"/>
    <property type="molecule type" value="Genomic_DNA"/>
</dbReference>
<dbReference type="InterPro" id="IPR013032">
    <property type="entry name" value="EGF-like_CS"/>
</dbReference>
<keyword evidence="2 7" id="KW-0732">Signal</keyword>
<dbReference type="SMART" id="SM00179">
    <property type="entry name" value="EGF_CA"/>
    <property type="match status" value="6"/>
</dbReference>
<feature type="domain" description="EGF-like" evidence="9">
    <location>
        <begin position="578"/>
        <end position="620"/>
    </location>
</feature>
<dbReference type="GO" id="GO:0048056">
    <property type="term" value="P:R3/R4 cell differentiation"/>
    <property type="evidence" value="ECO:0007669"/>
    <property type="project" value="UniProtKB-ARBA"/>
</dbReference>
<evidence type="ECO:0000256" key="6">
    <source>
        <dbReference type="PROSITE-ProRule" id="PRU00076"/>
    </source>
</evidence>
<dbReference type="SMART" id="SM00181">
    <property type="entry name" value="EGF"/>
    <property type="match status" value="9"/>
</dbReference>
<feature type="disulfide bond" evidence="6">
    <location>
        <begin position="236"/>
        <end position="253"/>
    </location>
</feature>
<evidence type="ECO:0000256" key="1">
    <source>
        <dbReference type="ARBA" id="ARBA00022536"/>
    </source>
</evidence>